<accession>A0A212QNQ4</accession>
<dbReference type="AlphaFoldDB" id="A0A212QNQ4"/>
<evidence type="ECO:0000313" key="3">
    <source>
        <dbReference type="Proteomes" id="UP000198418"/>
    </source>
</evidence>
<dbReference type="RefSeq" id="WP_088519365.1">
    <property type="nucleotide sequence ID" value="NZ_FYDG01000001.1"/>
</dbReference>
<name>A0A212QNQ4_RHOAC</name>
<gene>
    <name evidence="2" type="ORF">SAMN06265338_101966</name>
</gene>
<evidence type="ECO:0000256" key="1">
    <source>
        <dbReference type="SAM" id="SignalP"/>
    </source>
</evidence>
<evidence type="ECO:0000313" key="2">
    <source>
        <dbReference type="EMBL" id="SNB61028.1"/>
    </source>
</evidence>
<keyword evidence="1" id="KW-0732">Signal</keyword>
<feature type="chain" id="PRO_5012600675" evidence="1">
    <location>
        <begin position="20"/>
        <end position="122"/>
    </location>
</feature>
<sequence>MRAVRGLPLLFLVPLAAMAQDGGLASKAYDGQWRVAVQTTVGNCAPAADVVVTVKDAKIVGVSAGGVETWGYIDAGNMVVGRFSQGERALRANGSVKGASASGAWSASADYCGGRWTATRVN</sequence>
<organism evidence="2 3">
    <name type="scientific">Rhodoblastus acidophilus</name>
    <name type="common">Rhodopseudomonas acidophila</name>
    <dbReference type="NCBI Taxonomy" id="1074"/>
    <lineage>
        <taxon>Bacteria</taxon>
        <taxon>Pseudomonadati</taxon>
        <taxon>Pseudomonadota</taxon>
        <taxon>Alphaproteobacteria</taxon>
        <taxon>Hyphomicrobiales</taxon>
        <taxon>Rhodoblastaceae</taxon>
        <taxon>Rhodoblastus</taxon>
    </lineage>
</organism>
<keyword evidence="3" id="KW-1185">Reference proteome</keyword>
<dbReference type="Proteomes" id="UP000198418">
    <property type="component" value="Unassembled WGS sequence"/>
</dbReference>
<dbReference type="OrthoDB" id="8455374at2"/>
<protein>
    <submittedName>
        <fullName evidence="2">Uncharacterized protein</fullName>
    </submittedName>
</protein>
<proteinExistence type="predicted"/>
<feature type="signal peptide" evidence="1">
    <location>
        <begin position="1"/>
        <end position="19"/>
    </location>
</feature>
<dbReference type="EMBL" id="FYDG01000001">
    <property type="protein sequence ID" value="SNB61028.1"/>
    <property type="molecule type" value="Genomic_DNA"/>
</dbReference>
<reference evidence="3" key="1">
    <citation type="submission" date="2017-06" db="EMBL/GenBank/DDBJ databases">
        <authorList>
            <person name="Varghese N."/>
            <person name="Submissions S."/>
        </authorList>
    </citation>
    <scope>NUCLEOTIDE SEQUENCE [LARGE SCALE GENOMIC DNA]</scope>
    <source>
        <strain evidence="3">DSM 137</strain>
    </source>
</reference>